<proteinExistence type="predicted"/>
<keyword evidence="2" id="KW-1185">Reference proteome</keyword>
<dbReference type="EMBL" id="CAJGYM010000111">
    <property type="protein sequence ID" value="CAD6197991.1"/>
    <property type="molecule type" value="Genomic_DNA"/>
</dbReference>
<organism evidence="1 2">
    <name type="scientific">Caenorhabditis auriculariae</name>
    <dbReference type="NCBI Taxonomy" id="2777116"/>
    <lineage>
        <taxon>Eukaryota</taxon>
        <taxon>Metazoa</taxon>
        <taxon>Ecdysozoa</taxon>
        <taxon>Nematoda</taxon>
        <taxon>Chromadorea</taxon>
        <taxon>Rhabditida</taxon>
        <taxon>Rhabditina</taxon>
        <taxon>Rhabditomorpha</taxon>
        <taxon>Rhabditoidea</taxon>
        <taxon>Rhabditidae</taxon>
        <taxon>Peloderinae</taxon>
        <taxon>Caenorhabditis</taxon>
    </lineage>
</organism>
<reference evidence="1" key="1">
    <citation type="submission" date="2020-10" db="EMBL/GenBank/DDBJ databases">
        <authorList>
            <person name="Kikuchi T."/>
        </authorList>
    </citation>
    <scope>NUCLEOTIDE SEQUENCE</scope>
    <source>
        <strain evidence="1">NKZ352</strain>
    </source>
</reference>
<evidence type="ECO:0000313" key="1">
    <source>
        <dbReference type="EMBL" id="CAD6197991.1"/>
    </source>
</evidence>
<sequence>MQRSISAVPRAVGPGQDTKNVCARGFWQEMIVSLAMETTTFKAISNVRLRDDYDGPTRGKWPGETAEMQRTVFFSAGTSSGR</sequence>
<protein>
    <submittedName>
        <fullName evidence="1">Uncharacterized protein</fullName>
    </submittedName>
</protein>
<evidence type="ECO:0000313" key="2">
    <source>
        <dbReference type="Proteomes" id="UP000835052"/>
    </source>
</evidence>
<name>A0A8S1HQ86_9PELO</name>
<dbReference type="Proteomes" id="UP000835052">
    <property type="component" value="Unassembled WGS sequence"/>
</dbReference>
<gene>
    <name evidence="1" type="ORF">CAUJ_LOCUS13898</name>
</gene>
<comment type="caution">
    <text evidence="1">The sequence shown here is derived from an EMBL/GenBank/DDBJ whole genome shotgun (WGS) entry which is preliminary data.</text>
</comment>
<accession>A0A8S1HQ86</accession>
<dbReference type="AlphaFoldDB" id="A0A8S1HQ86"/>